<accession>A0A6N8DPW4</accession>
<sequence length="142" mass="15605">MFPGPFLTTAPTDSASPLITQLYPASASVLSLCPTRLMPTVRDAMPKPRDLAKAEFATLRLRLIRFPKDQFGNRIPLARKSALRLKDFRAISFSRIAKRSCGNRMIKIAARVTETASRVRLAFAVNHPQAELFASLPGALGP</sequence>
<evidence type="ECO:0008006" key="3">
    <source>
        <dbReference type="Google" id="ProtNLM"/>
    </source>
</evidence>
<reference evidence="1 2" key="1">
    <citation type="submission" date="2019-11" db="EMBL/GenBank/DDBJ databases">
        <title>Whole-genome sequence of a Rhodoblastus acidophilus DSM 142.</title>
        <authorList>
            <person name="Kyndt J.A."/>
            <person name="Meyer T.E."/>
        </authorList>
    </citation>
    <scope>NUCLEOTIDE SEQUENCE [LARGE SCALE GENOMIC DNA]</scope>
    <source>
        <strain evidence="1 2">DSM 142</strain>
    </source>
</reference>
<protein>
    <recommendedName>
        <fullName evidence="3">Transposase DDE domain-containing protein</fullName>
    </recommendedName>
</protein>
<evidence type="ECO:0000313" key="1">
    <source>
        <dbReference type="EMBL" id="MTV32632.1"/>
    </source>
</evidence>
<dbReference type="EMBL" id="WNKS01000019">
    <property type="protein sequence ID" value="MTV32632.1"/>
    <property type="molecule type" value="Genomic_DNA"/>
</dbReference>
<proteinExistence type="predicted"/>
<dbReference type="AlphaFoldDB" id="A0A6N8DPW4"/>
<dbReference type="Proteomes" id="UP000439113">
    <property type="component" value="Unassembled WGS sequence"/>
</dbReference>
<evidence type="ECO:0000313" key="2">
    <source>
        <dbReference type="Proteomes" id="UP000439113"/>
    </source>
</evidence>
<organism evidence="1 2">
    <name type="scientific">Rhodoblastus acidophilus</name>
    <name type="common">Rhodopseudomonas acidophila</name>
    <dbReference type="NCBI Taxonomy" id="1074"/>
    <lineage>
        <taxon>Bacteria</taxon>
        <taxon>Pseudomonadati</taxon>
        <taxon>Pseudomonadota</taxon>
        <taxon>Alphaproteobacteria</taxon>
        <taxon>Hyphomicrobiales</taxon>
        <taxon>Rhodoblastaceae</taxon>
        <taxon>Rhodoblastus</taxon>
    </lineage>
</organism>
<gene>
    <name evidence="1" type="ORF">GJ654_16725</name>
</gene>
<name>A0A6N8DPW4_RHOAC</name>
<dbReference type="OrthoDB" id="9811409at2"/>
<comment type="caution">
    <text evidence="1">The sequence shown here is derived from an EMBL/GenBank/DDBJ whole genome shotgun (WGS) entry which is preliminary data.</text>
</comment>